<dbReference type="Proteomes" id="UP000230069">
    <property type="component" value="Unassembled WGS sequence"/>
</dbReference>
<organism evidence="2 3">
    <name type="scientific">Aquilegia coerulea</name>
    <name type="common">Rocky mountain columbine</name>
    <dbReference type="NCBI Taxonomy" id="218851"/>
    <lineage>
        <taxon>Eukaryota</taxon>
        <taxon>Viridiplantae</taxon>
        <taxon>Streptophyta</taxon>
        <taxon>Embryophyta</taxon>
        <taxon>Tracheophyta</taxon>
        <taxon>Spermatophyta</taxon>
        <taxon>Magnoliopsida</taxon>
        <taxon>Ranunculales</taxon>
        <taxon>Ranunculaceae</taxon>
        <taxon>Thalictroideae</taxon>
        <taxon>Aquilegia</taxon>
    </lineage>
</organism>
<gene>
    <name evidence="2" type="ORF">AQUCO_05700049v1</name>
</gene>
<dbReference type="Gene3D" id="1.20.1280.50">
    <property type="match status" value="1"/>
</dbReference>
<reference evidence="2 3" key="1">
    <citation type="submission" date="2017-09" db="EMBL/GenBank/DDBJ databases">
        <title>WGS assembly of Aquilegia coerulea Goldsmith.</title>
        <authorList>
            <person name="Hodges S."/>
            <person name="Kramer E."/>
            <person name="Nordborg M."/>
            <person name="Tomkins J."/>
            <person name="Borevitz J."/>
            <person name="Derieg N."/>
            <person name="Yan J."/>
            <person name="Mihaltcheva S."/>
            <person name="Hayes R.D."/>
            <person name="Rokhsar D."/>
        </authorList>
    </citation>
    <scope>NUCLEOTIDE SEQUENCE [LARGE SCALE GENOMIC DNA]</scope>
    <source>
        <strain evidence="3">cv. Goldsmith</strain>
    </source>
</reference>
<evidence type="ECO:0000313" key="3">
    <source>
        <dbReference type="Proteomes" id="UP000230069"/>
    </source>
</evidence>
<dbReference type="SUPFAM" id="SSF81383">
    <property type="entry name" value="F-box domain"/>
    <property type="match status" value="1"/>
</dbReference>
<protein>
    <recommendedName>
        <fullName evidence="1">F-box domain-containing protein</fullName>
    </recommendedName>
</protein>
<dbReference type="EMBL" id="KZ305074">
    <property type="protein sequence ID" value="PIA30071.1"/>
    <property type="molecule type" value="Genomic_DNA"/>
</dbReference>
<dbReference type="CDD" id="cd22157">
    <property type="entry name" value="F-box_AtFBW1-like"/>
    <property type="match status" value="1"/>
</dbReference>
<dbReference type="Pfam" id="PF07734">
    <property type="entry name" value="FBA_1"/>
    <property type="match status" value="1"/>
</dbReference>
<evidence type="ECO:0000313" key="2">
    <source>
        <dbReference type="EMBL" id="PIA30071.1"/>
    </source>
</evidence>
<accession>A0A2G5CFI1</accession>
<evidence type="ECO:0000259" key="1">
    <source>
        <dbReference type="PROSITE" id="PS50181"/>
    </source>
</evidence>
<dbReference type="InterPro" id="IPR017451">
    <property type="entry name" value="F-box-assoc_interact_dom"/>
</dbReference>
<dbReference type="OrthoDB" id="591557at2759"/>
<sequence>MEGRKRRKKLTMKVVLPDHIIEQILSRLPARSLLRFRCVCKTWCNLISDCVFIDLHRKRSIERGTITKLNLKSKDRRYKSYLIPDCANPNQVRKIVYPSKDTSWFSCNLGSCNGLVCLKQENLNKKSTLCVWNPSTRKYATIPQHSPWDDSSSYGFYYSFISNDYKLLKITYQNDQSSLLMVYSFGENTWTNMGDISYSYFETDVGKLFNGAIYWIAYDSNDTKFTKILVAFDLAHETFLEVPMPENYYNLGASSVEIIELAGCLSLVCNNRLVCEVWLMKNYGRKVSWTKLFTIKPPNDVRSFRPLYIASKDEVLVHINNERLFLYDKGNLKQVDIVEKHQASGHEPEMHEDMLSVSKLVTRNFTTKVIKGLHILWITTSPRLGKG</sequence>
<dbReference type="InterPro" id="IPR050796">
    <property type="entry name" value="SCF_F-box_component"/>
</dbReference>
<keyword evidence="3" id="KW-1185">Reference proteome</keyword>
<dbReference type="PROSITE" id="PS50181">
    <property type="entry name" value="FBOX"/>
    <property type="match status" value="1"/>
</dbReference>
<dbReference type="STRING" id="218851.A0A2G5CFI1"/>
<dbReference type="InParanoid" id="A0A2G5CFI1"/>
<dbReference type="InterPro" id="IPR006527">
    <property type="entry name" value="F-box-assoc_dom_typ1"/>
</dbReference>
<dbReference type="SMART" id="SM00256">
    <property type="entry name" value="FBOX"/>
    <property type="match status" value="1"/>
</dbReference>
<dbReference type="PANTHER" id="PTHR31672">
    <property type="entry name" value="BNACNNG10540D PROTEIN"/>
    <property type="match status" value="1"/>
</dbReference>
<proteinExistence type="predicted"/>
<dbReference type="InterPro" id="IPR036047">
    <property type="entry name" value="F-box-like_dom_sf"/>
</dbReference>
<dbReference type="NCBIfam" id="TIGR01640">
    <property type="entry name" value="F_box_assoc_1"/>
    <property type="match status" value="1"/>
</dbReference>
<dbReference type="InterPro" id="IPR001810">
    <property type="entry name" value="F-box_dom"/>
</dbReference>
<dbReference type="AlphaFoldDB" id="A0A2G5CFI1"/>
<dbReference type="Pfam" id="PF00646">
    <property type="entry name" value="F-box"/>
    <property type="match status" value="1"/>
</dbReference>
<dbReference type="PANTHER" id="PTHR31672:SF13">
    <property type="entry name" value="F-BOX PROTEIN CPR30-LIKE"/>
    <property type="match status" value="1"/>
</dbReference>
<name>A0A2G5CFI1_AQUCA</name>
<feature type="domain" description="F-box" evidence="1">
    <location>
        <begin position="10"/>
        <end position="55"/>
    </location>
</feature>